<comment type="caution">
    <text evidence="11">The sequence shown here is derived from an EMBL/GenBank/DDBJ whole genome shotgun (WGS) entry which is preliminary data.</text>
</comment>
<evidence type="ECO:0000259" key="10">
    <source>
        <dbReference type="SMART" id="SM00082"/>
    </source>
</evidence>
<dbReference type="Gene3D" id="3.80.10.10">
    <property type="entry name" value="Ribonuclease Inhibitor"/>
    <property type="match status" value="1"/>
</dbReference>
<dbReference type="AlphaFoldDB" id="A0A8S3YJG5"/>
<proteinExistence type="predicted"/>
<comment type="subcellular location">
    <subcellularLocation>
        <location evidence="1">Membrane</location>
        <topology evidence="1">Single-pass membrane protein</topology>
    </subcellularLocation>
</comment>
<evidence type="ECO:0000313" key="12">
    <source>
        <dbReference type="Proteomes" id="UP000678393"/>
    </source>
</evidence>
<name>A0A8S3YJG5_9EUPU</name>
<dbReference type="EMBL" id="CAJHNH020000136">
    <property type="protein sequence ID" value="CAG5115591.1"/>
    <property type="molecule type" value="Genomic_DNA"/>
</dbReference>
<evidence type="ECO:0000256" key="1">
    <source>
        <dbReference type="ARBA" id="ARBA00004167"/>
    </source>
</evidence>
<evidence type="ECO:0000256" key="9">
    <source>
        <dbReference type="SAM" id="SignalP"/>
    </source>
</evidence>
<keyword evidence="3 8" id="KW-0812">Transmembrane</keyword>
<gene>
    <name evidence="11" type="ORF">CUNI_LOCUS1149</name>
</gene>
<keyword evidence="4 9" id="KW-0732">Signal</keyword>
<keyword evidence="5 8" id="KW-1133">Transmembrane helix</keyword>
<organism evidence="11 12">
    <name type="scientific">Candidula unifasciata</name>
    <dbReference type="NCBI Taxonomy" id="100452"/>
    <lineage>
        <taxon>Eukaryota</taxon>
        <taxon>Metazoa</taxon>
        <taxon>Spiralia</taxon>
        <taxon>Lophotrochozoa</taxon>
        <taxon>Mollusca</taxon>
        <taxon>Gastropoda</taxon>
        <taxon>Heterobranchia</taxon>
        <taxon>Euthyneura</taxon>
        <taxon>Panpulmonata</taxon>
        <taxon>Eupulmonata</taxon>
        <taxon>Stylommatophora</taxon>
        <taxon>Helicina</taxon>
        <taxon>Helicoidea</taxon>
        <taxon>Geomitridae</taxon>
        <taxon>Candidula</taxon>
    </lineage>
</organism>
<dbReference type="GO" id="GO:0043235">
    <property type="term" value="C:receptor complex"/>
    <property type="evidence" value="ECO:0007669"/>
    <property type="project" value="TreeGrafter"/>
</dbReference>
<feature type="signal peptide" evidence="9">
    <location>
        <begin position="1"/>
        <end position="21"/>
    </location>
</feature>
<dbReference type="Proteomes" id="UP000678393">
    <property type="component" value="Unassembled WGS sequence"/>
</dbReference>
<dbReference type="GO" id="GO:0042497">
    <property type="term" value="F:triacyl lipopeptide binding"/>
    <property type="evidence" value="ECO:0007669"/>
    <property type="project" value="TreeGrafter"/>
</dbReference>
<dbReference type="OrthoDB" id="6066926at2759"/>
<dbReference type="InterPro" id="IPR000483">
    <property type="entry name" value="Cys-rich_flank_reg_C"/>
</dbReference>
<keyword evidence="6" id="KW-0520">NAD</keyword>
<keyword evidence="7 8" id="KW-0472">Membrane</keyword>
<sequence>METHFVLWALISCVLVGAVEAMDNNNNINPVPLGWEKMCTYRLDSEIVKLYTETAPSSGHVIRLQCHVAGNSEITWHFQTLRDWLRGIPGISVFVDVSCSNGGHISLPWPMKANGVVGVLVSGCILKGKYADFGNPDISLIPDQLRVLEIRNSVWLSDGSGYDILRSPAGLANLTSDYDCGQDSTIEYLVTNNVSDALELDNVRGKPLTTDKQPVGGFRLDVNSFLGGLGASISDESQTETHLQSPYRTDEWMDVDLDRSDEEDSVHSLEFLFISNGQRRKLNDRGLSIQPAMAPPNSNPPKTKLAPELKTTSASEEFKQLLQNLLSLDVKCNYEKLRILDESNPQLLPVDHFTLMVQGTRYPELRVMNYSRAGIREMPQELQDFRMYFPKLQYLDLSRNFLTKIPLTSRFGDVSGNSLTLDVRNNLIRSLSVEDLLLWAQNVDVFVDIRDNPFHCGCQMLQFLQKIKSESFFVDNLRRYKYIRDLQCASPPHLKGQKLSNISLSCTTAISLAAVPKTSESFFAGSSTANAIIILFEFAFVVISFLAMIVFIFVNIRGKGMRRTHADTHNSLALFQANNKDCIINEEDMCTKL</sequence>
<dbReference type="GO" id="GO:0002224">
    <property type="term" value="P:toll-like receptor signaling pathway"/>
    <property type="evidence" value="ECO:0007669"/>
    <property type="project" value="TreeGrafter"/>
</dbReference>
<keyword evidence="12" id="KW-1185">Reference proteome</keyword>
<evidence type="ECO:0000256" key="8">
    <source>
        <dbReference type="SAM" id="Phobius"/>
    </source>
</evidence>
<evidence type="ECO:0000256" key="6">
    <source>
        <dbReference type="ARBA" id="ARBA00023027"/>
    </source>
</evidence>
<dbReference type="InterPro" id="IPR001611">
    <property type="entry name" value="Leu-rich_rpt"/>
</dbReference>
<dbReference type="GO" id="GO:0038023">
    <property type="term" value="F:signaling receptor activity"/>
    <property type="evidence" value="ECO:0007669"/>
    <property type="project" value="TreeGrafter"/>
</dbReference>
<evidence type="ECO:0000313" key="11">
    <source>
        <dbReference type="EMBL" id="CAG5115591.1"/>
    </source>
</evidence>
<dbReference type="PANTHER" id="PTHR24365">
    <property type="entry name" value="TOLL-LIKE RECEPTOR"/>
    <property type="match status" value="1"/>
</dbReference>
<dbReference type="GO" id="GO:0005886">
    <property type="term" value="C:plasma membrane"/>
    <property type="evidence" value="ECO:0007669"/>
    <property type="project" value="TreeGrafter"/>
</dbReference>
<dbReference type="InterPro" id="IPR032675">
    <property type="entry name" value="LRR_dom_sf"/>
</dbReference>
<accession>A0A8S3YJG5</accession>
<feature type="chain" id="PRO_5035854081" description="LRRCT domain-containing protein" evidence="9">
    <location>
        <begin position="22"/>
        <end position="593"/>
    </location>
</feature>
<feature type="transmembrane region" description="Helical" evidence="8">
    <location>
        <begin position="531"/>
        <end position="554"/>
    </location>
</feature>
<evidence type="ECO:0000256" key="3">
    <source>
        <dbReference type="ARBA" id="ARBA00022692"/>
    </source>
</evidence>
<dbReference type="PROSITE" id="PS51450">
    <property type="entry name" value="LRR"/>
    <property type="match status" value="1"/>
</dbReference>
<feature type="domain" description="LRRCT" evidence="10">
    <location>
        <begin position="452"/>
        <end position="507"/>
    </location>
</feature>
<evidence type="ECO:0000256" key="2">
    <source>
        <dbReference type="ARBA" id="ARBA00022614"/>
    </source>
</evidence>
<keyword evidence="2" id="KW-0433">Leucine-rich repeat</keyword>
<dbReference type="SMART" id="SM00082">
    <property type="entry name" value="LRRCT"/>
    <property type="match status" value="1"/>
</dbReference>
<dbReference type="SUPFAM" id="SSF52058">
    <property type="entry name" value="L domain-like"/>
    <property type="match status" value="1"/>
</dbReference>
<reference evidence="11" key="1">
    <citation type="submission" date="2021-04" db="EMBL/GenBank/DDBJ databases">
        <authorList>
            <consortium name="Molecular Ecology Group"/>
        </authorList>
    </citation>
    <scope>NUCLEOTIDE SEQUENCE</scope>
</reference>
<evidence type="ECO:0000256" key="4">
    <source>
        <dbReference type="ARBA" id="ARBA00022729"/>
    </source>
</evidence>
<evidence type="ECO:0000256" key="7">
    <source>
        <dbReference type="ARBA" id="ARBA00023136"/>
    </source>
</evidence>
<protein>
    <recommendedName>
        <fullName evidence="10">LRRCT domain-containing protein</fullName>
    </recommendedName>
</protein>
<dbReference type="PANTHER" id="PTHR24365:SF17">
    <property type="entry name" value="TOLL-LIKE RECEPTOR 2"/>
    <property type="match status" value="1"/>
</dbReference>
<evidence type="ECO:0000256" key="5">
    <source>
        <dbReference type="ARBA" id="ARBA00022989"/>
    </source>
</evidence>